<feature type="chain" id="PRO_5032985161" description="Tantalus-like domain-containing protein" evidence="2">
    <location>
        <begin position="22"/>
        <end position="195"/>
    </location>
</feature>
<dbReference type="Proteomes" id="UP000639338">
    <property type="component" value="Unassembled WGS sequence"/>
</dbReference>
<evidence type="ECO:0000259" key="3">
    <source>
        <dbReference type="Pfam" id="PF15386"/>
    </source>
</evidence>
<comment type="caution">
    <text evidence="4">The sequence shown here is derived from an EMBL/GenBank/DDBJ whole genome shotgun (WGS) entry which is preliminary data.</text>
</comment>
<dbReference type="Pfam" id="PF15386">
    <property type="entry name" value="Tantalus"/>
    <property type="match status" value="1"/>
</dbReference>
<keyword evidence="2" id="KW-0732">Signal</keyword>
<dbReference type="OrthoDB" id="8035741at2759"/>
<evidence type="ECO:0000313" key="4">
    <source>
        <dbReference type="EMBL" id="KAF7989012.1"/>
    </source>
</evidence>
<dbReference type="AlphaFoldDB" id="A0A835CM79"/>
<gene>
    <name evidence="4" type="ORF">HCN44_007322</name>
</gene>
<evidence type="ECO:0000313" key="5">
    <source>
        <dbReference type="Proteomes" id="UP000639338"/>
    </source>
</evidence>
<accession>A0A835CM79</accession>
<feature type="signal peptide" evidence="2">
    <location>
        <begin position="1"/>
        <end position="21"/>
    </location>
</feature>
<evidence type="ECO:0000256" key="2">
    <source>
        <dbReference type="SAM" id="SignalP"/>
    </source>
</evidence>
<keyword evidence="1" id="KW-0597">Phosphoprotein</keyword>
<name>A0A835CM79_APHGI</name>
<proteinExistence type="predicted"/>
<dbReference type="EMBL" id="JACMRX010000005">
    <property type="protein sequence ID" value="KAF7989012.1"/>
    <property type="molecule type" value="Genomic_DNA"/>
</dbReference>
<feature type="domain" description="Tantalus-like" evidence="3">
    <location>
        <begin position="72"/>
        <end position="125"/>
    </location>
</feature>
<protein>
    <recommendedName>
        <fullName evidence="3">Tantalus-like domain-containing protein</fullName>
    </recommendedName>
</protein>
<reference evidence="4 5" key="1">
    <citation type="submission" date="2020-08" db="EMBL/GenBank/DDBJ databases">
        <title>Aphidius gifuensis genome sequencing and assembly.</title>
        <authorList>
            <person name="Du Z."/>
        </authorList>
    </citation>
    <scope>NUCLEOTIDE SEQUENCE [LARGE SCALE GENOMIC DNA]</scope>
    <source>
        <strain evidence="4">YNYX2018</strain>
        <tissue evidence="4">Adults</tissue>
    </source>
</reference>
<sequence>MTFNCLLYVNCFLINFSVVSCGSNIPEVVEGMEGLSVDVEMKDYQPKKYSMRKRVATVPLEMEVRNRRCNMKPKKRSYSTMENDKEIREYYLDKNLKKRTTTTLETIYEEIDGMNENSTVISGRKLKRLIQFNDKNKQMNDAKIKKRKNKIKRSFGSKIRLKTNNISMPAFLKKLNSIMSDSSTPSTSTASTSNS</sequence>
<organism evidence="4 5">
    <name type="scientific">Aphidius gifuensis</name>
    <name type="common">Parasitoid wasp</name>
    <dbReference type="NCBI Taxonomy" id="684658"/>
    <lineage>
        <taxon>Eukaryota</taxon>
        <taxon>Metazoa</taxon>
        <taxon>Ecdysozoa</taxon>
        <taxon>Arthropoda</taxon>
        <taxon>Hexapoda</taxon>
        <taxon>Insecta</taxon>
        <taxon>Pterygota</taxon>
        <taxon>Neoptera</taxon>
        <taxon>Endopterygota</taxon>
        <taxon>Hymenoptera</taxon>
        <taxon>Apocrita</taxon>
        <taxon>Ichneumonoidea</taxon>
        <taxon>Braconidae</taxon>
        <taxon>Aphidiinae</taxon>
        <taxon>Aphidius</taxon>
    </lineage>
</organism>
<evidence type="ECO:0000256" key="1">
    <source>
        <dbReference type="ARBA" id="ARBA00022553"/>
    </source>
</evidence>
<keyword evidence="5" id="KW-1185">Reference proteome</keyword>
<dbReference type="InterPro" id="IPR028149">
    <property type="entry name" value="Tantalus-like"/>
</dbReference>